<dbReference type="RefSeq" id="WP_238020720.1">
    <property type="nucleotide sequence ID" value="NZ_JAIFZM010000013.1"/>
</dbReference>
<reference evidence="1 2" key="1">
    <citation type="journal article" date="2022" name="Evol. Bioinform. Online">
        <title>Draft Genome Sequence of Oceanobacillus jordanicus Strain GSFE11, a Halotolerant Plant Growth-Promoting Bacterial Endophyte Isolated From the Jordan Valley.</title>
        <authorList>
            <person name="Alhindi T."/>
            <person name="Albdaiwi R."/>
        </authorList>
    </citation>
    <scope>NUCLEOTIDE SEQUENCE [LARGE SCALE GENOMIC DNA]</scope>
    <source>
        <strain evidence="1 2">GSFE11</strain>
    </source>
</reference>
<accession>A0AAW5B7F8</accession>
<keyword evidence="2" id="KW-1185">Reference proteome</keyword>
<evidence type="ECO:0000313" key="1">
    <source>
        <dbReference type="EMBL" id="MCG3420351.1"/>
    </source>
</evidence>
<organism evidence="1 2">
    <name type="scientific">Oceanobacillus jordanicus</name>
    <dbReference type="NCBI Taxonomy" id="2867266"/>
    <lineage>
        <taxon>Bacteria</taxon>
        <taxon>Bacillati</taxon>
        <taxon>Bacillota</taxon>
        <taxon>Bacilli</taxon>
        <taxon>Bacillales</taxon>
        <taxon>Bacillaceae</taxon>
        <taxon>Oceanobacillus</taxon>
    </lineage>
</organism>
<dbReference type="SUPFAM" id="SSF55594">
    <property type="entry name" value="HPr-like"/>
    <property type="match status" value="1"/>
</dbReference>
<dbReference type="Gene3D" id="3.30.1340.10">
    <property type="entry name" value="HPr-like"/>
    <property type="match status" value="1"/>
</dbReference>
<sequence>MSELSSYKIQLNQNIHTQDIVKIHHYAVKNDVNMYLYRDHLIADTKNLPKLLSFFLLCRKNQSLVLIIDGQDAKEVYHTISQLLNKSIKVELRKENIMEKDKTVLI</sequence>
<protein>
    <recommendedName>
        <fullName evidence="3">HPr domain-containing protein</fullName>
    </recommendedName>
</protein>
<dbReference type="EMBL" id="JAIFZM010000013">
    <property type="protein sequence ID" value="MCG3420351.1"/>
    <property type="molecule type" value="Genomic_DNA"/>
</dbReference>
<dbReference type="AlphaFoldDB" id="A0AAW5B7F8"/>
<evidence type="ECO:0008006" key="3">
    <source>
        <dbReference type="Google" id="ProtNLM"/>
    </source>
</evidence>
<dbReference type="InterPro" id="IPR035895">
    <property type="entry name" value="HPr-like_sf"/>
</dbReference>
<evidence type="ECO:0000313" key="2">
    <source>
        <dbReference type="Proteomes" id="UP001199631"/>
    </source>
</evidence>
<dbReference type="Proteomes" id="UP001199631">
    <property type="component" value="Unassembled WGS sequence"/>
</dbReference>
<comment type="caution">
    <text evidence="1">The sequence shown here is derived from an EMBL/GenBank/DDBJ whole genome shotgun (WGS) entry which is preliminary data.</text>
</comment>
<proteinExistence type="predicted"/>
<gene>
    <name evidence="1" type="ORF">K3T81_14495</name>
</gene>
<name>A0AAW5B7F8_9BACI</name>